<dbReference type="VEuPathDB" id="FungiDB:AB675_4009"/>
<evidence type="ECO:0000313" key="2">
    <source>
        <dbReference type="EMBL" id="KPI37596.1"/>
    </source>
</evidence>
<accession>A0A0N1NZG8</accession>
<feature type="region of interest" description="Disordered" evidence="1">
    <location>
        <begin position="59"/>
        <end position="113"/>
    </location>
</feature>
<dbReference type="Proteomes" id="UP000038010">
    <property type="component" value="Unassembled WGS sequence"/>
</dbReference>
<keyword evidence="3" id="KW-1185">Reference proteome</keyword>
<evidence type="ECO:0000313" key="3">
    <source>
        <dbReference type="Proteomes" id="UP000038010"/>
    </source>
</evidence>
<sequence length="126" mass="13258">MPSHAFPAIQAIHLNALSAKHIQLMSESHPNLRKAVGHVYVHTQTESFLVATRNRHASPTVVKPSLSTGGTPTGTASVDPVSIDPRTAARQPAGTPAAPMMVETDAEDQSPDAVSLLWRAGSFSNG</sequence>
<dbReference type="AlphaFoldDB" id="A0A0N1NZG8"/>
<dbReference type="GeneID" id="28735994"/>
<reference evidence="2 3" key="1">
    <citation type="submission" date="2015-06" db="EMBL/GenBank/DDBJ databases">
        <title>Draft genome of the ant-associated black yeast Phialophora attae CBS 131958.</title>
        <authorList>
            <person name="Moreno L.F."/>
            <person name="Stielow B.J."/>
            <person name="de Hoog S."/>
            <person name="Vicente V.A."/>
            <person name="Weiss V.A."/>
            <person name="de Vries M."/>
            <person name="Cruz L.M."/>
            <person name="Souza E.M."/>
        </authorList>
    </citation>
    <scope>NUCLEOTIDE SEQUENCE [LARGE SCALE GENOMIC DNA]</scope>
    <source>
        <strain evidence="2 3">CBS 131958</strain>
    </source>
</reference>
<evidence type="ECO:0000256" key="1">
    <source>
        <dbReference type="SAM" id="MobiDB-lite"/>
    </source>
</evidence>
<protein>
    <submittedName>
        <fullName evidence="2">Uncharacterized protein</fullName>
    </submittedName>
</protein>
<dbReference type="RefSeq" id="XP_017997559.1">
    <property type="nucleotide sequence ID" value="XM_018144114.1"/>
</dbReference>
<dbReference type="EMBL" id="LFJN01000023">
    <property type="protein sequence ID" value="KPI37596.1"/>
    <property type="molecule type" value="Genomic_DNA"/>
</dbReference>
<gene>
    <name evidence="2" type="ORF">AB675_4009</name>
</gene>
<comment type="caution">
    <text evidence="2">The sequence shown here is derived from an EMBL/GenBank/DDBJ whole genome shotgun (WGS) entry which is preliminary data.</text>
</comment>
<proteinExistence type="predicted"/>
<organism evidence="2 3">
    <name type="scientific">Cyphellophora attinorum</name>
    <dbReference type="NCBI Taxonomy" id="1664694"/>
    <lineage>
        <taxon>Eukaryota</taxon>
        <taxon>Fungi</taxon>
        <taxon>Dikarya</taxon>
        <taxon>Ascomycota</taxon>
        <taxon>Pezizomycotina</taxon>
        <taxon>Eurotiomycetes</taxon>
        <taxon>Chaetothyriomycetidae</taxon>
        <taxon>Chaetothyriales</taxon>
        <taxon>Cyphellophoraceae</taxon>
        <taxon>Cyphellophora</taxon>
    </lineage>
</organism>
<name>A0A0N1NZG8_9EURO</name>